<evidence type="ECO:0000256" key="4">
    <source>
        <dbReference type="SAM" id="MobiDB-lite"/>
    </source>
</evidence>
<evidence type="ECO:0000313" key="5">
    <source>
        <dbReference type="EMBL" id="EFO91669.1"/>
    </source>
</evidence>
<feature type="repeat" description="ANK" evidence="3">
    <location>
        <begin position="693"/>
        <end position="725"/>
    </location>
</feature>
<feature type="repeat" description="ANK" evidence="3">
    <location>
        <begin position="530"/>
        <end position="562"/>
    </location>
</feature>
<evidence type="ECO:0000313" key="6">
    <source>
        <dbReference type="Proteomes" id="UP000008281"/>
    </source>
</evidence>
<protein>
    <submittedName>
        <fullName evidence="5">Uncharacterized protein</fullName>
    </submittedName>
</protein>
<dbReference type="eggNOG" id="KOG4369">
    <property type="taxonomic scope" value="Eukaryota"/>
</dbReference>
<reference evidence="5" key="1">
    <citation type="submission" date="2007-07" db="EMBL/GenBank/DDBJ databases">
        <title>PCAP assembly of the Caenorhabditis remanei genome.</title>
        <authorList>
            <consortium name="The Caenorhabditis remanei Sequencing Consortium"/>
            <person name="Wilson R.K."/>
        </authorList>
    </citation>
    <scope>NUCLEOTIDE SEQUENCE [LARGE SCALE GENOMIC DNA]</scope>
    <source>
        <strain evidence="5">PB4641</strain>
    </source>
</reference>
<dbReference type="SUPFAM" id="SSF48403">
    <property type="entry name" value="Ankyrin repeat"/>
    <property type="match status" value="2"/>
</dbReference>
<sequence length="775" mass="85496">MASLQAFRPLQLNETQVCVISSYPPREMSEINDNSAEHSAAPCCPRRTRSPLSKRIRQRETLAIGGMSDLVEFDHLIPFEADLNPEKNGIRHRVFSTFYHFGAKLYDCLYAVAIEIPEDGETVPISAVLKSLNYEHFLTPECRFPPVSKLLDVIEKREMDDCQILFKISDLIEDHKTEKPETFGPYDPSNPNRVPIQCAVDAATTVASMAYCFLASSFAEDLMKAACPEAYGYDDEEDESDEEEDGTEDDDAVKPPKEKKIPILNHRKLPPVEPIELQQNAMLLLATRTGIEQFLILANEIGKVQFQGHKLSTITPLMEAAASSSELIVNRLLKMGADPNVQSVPNCNTALIYAACTDARDVVREILMSEGPIKPDVYLINNFYHDALMEVALVGGVDTLKDFLDAGGVDNDKDLNDAGNPPKLLDFQSTTRVSFFFSFENFQSLKFKPKKFQQESALTLASLKGYSQIVSTILDYHDKHPPTTSDDLRDACLERYSALMEAAMEGHVDVCKLMLSRGTPTEMSENVHIEAQSPLLLACSGGYPEIVEVLLAAGARVDEISNKNSTCLMEACCGEQGDQVSVVRLLLAKHAEVNYLHPDTGDTPLSLAARFGHIGIMKLLVEKNGDLTAGKTSPIVEAAAKNKLECVQFILAHCKTIPQEQLSRALVAGADTGCLQIVEELVRAGADMNFEQDERTAMMKAAKNNRYDVVQFLVNKGASVNFKSSKNDATALSLACSEGHMEIAQFLIRNGADPMLKMDDGVNCFMEVARHGSFD</sequence>
<dbReference type="InParanoid" id="E3NT63"/>
<dbReference type="PANTHER" id="PTHR23206:SF8">
    <property type="entry name" value="ANKYRIN REPEAT AND KH DOMAIN-CONTAINING 1"/>
    <property type="match status" value="1"/>
</dbReference>
<dbReference type="Proteomes" id="UP000008281">
    <property type="component" value="Unassembled WGS sequence"/>
</dbReference>
<dbReference type="Gene3D" id="1.25.40.20">
    <property type="entry name" value="Ankyrin repeat-containing domain"/>
    <property type="match status" value="4"/>
</dbReference>
<name>E3NT63_CAERE</name>
<dbReference type="EMBL" id="DS270121">
    <property type="protein sequence ID" value="EFO91669.1"/>
    <property type="molecule type" value="Genomic_DNA"/>
</dbReference>
<dbReference type="Pfam" id="PF00023">
    <property type="entry name" value="Ank"/>
    <property type="match status" value="2"/>
</dbReference>
<dbReference type="InterPro" id="IPR051631">
    <property type="entry name" value="Ankyrin-KH/SAM_domain"/>
</dbReference>
<dbReference type="PROSITE" id="PS50297">
    <property type="entry name" value="ANK_REP_REGION"/>
    <property type="match status" value="4"/>
</dbReference>
<feature type="compositionally biased region" description="Acidic residues" evidence="4">
    <location>
        <begin position="233"/>
        <end position="251"/>
    </location>
</feature>
<dbReference type="AlphaFoldDB" id="E3NT63"/>
<feature type="region of interest" description="Disordered" evidence="4">
    <location>
        <begin position="233"/>
        <end position="262"/>
    </location>
</feature>
<feature type="repeat" description="ANK" evidence="3">
    <location>
        <begin position="600"/>
        <end position="632"/>
    </location>
</feature>
<dbReference type="SMART" id="SM00248">
    <property type="entry name" value="ANK"/>
    <property type="match status" value="12"/>
</dbReference>
<dbReference type="PRINTS" id="PR01415">
    <property type="entry name" value="ANKYRIN"/>
</dbReference>
<accession>E3NT63</accession>
<feature type="non-terminal residue" evidence="5">
    <location>
        <position position="775"/>
    </location>
</feature>
<keyword evidence="2 3" id="KW-0040">ANK repeat</keyword>
<feature type="compositionally biased region" description="Basic and acidic residues" evidence="4">
    <location>
        <begin position="252"/>
        <end position="261"/>
    </location>
</feature>
<dbReference type="STRING" id="31234.E3NT63"/>
<dbReference type="PROSITE" id="PS50088">
    <property type="entry name" value="ANK_REPEAT"/>
    <property type="match status" value="6"/>
</dbReference>
<evidence type="ECO:0000256" key="2">
    <source>
        <dbReference type="ARBA" id="ARBA00023043"/>
    </source>
</evidence>
<dbReference type="InterPro" id="IPR002110">
    <property type="entry name" value="Ankyrin_rpt"/>
</dbReference>
<evidence type="ECO:0000256" key="1">
    <source>
        <dbReference type="ARBA" id="ARBA00022737"/>
    </source>
</evidence>
<dbReference type="OrthoDB" id="5874683at2759"/>
<feature type="repeat" description="ANK" evidence="3">
    <location>
        <begin position="312"/>
        <end position="344"/>
    </location>
</feature>
<dbReference type="PANTHER" id="PTHR23206">
    <property type="entry name" value="MASK PROTEIN"/>
    <property type="match status" value="1"/>
</dbReference>
<feature type="repeat" description="ANK" evidence="3">
    <location>
        <begin position="727"/>
        <end position="759"/>
    </location>
</feature>
<feature type="repeat" description="ANK" evidence="3">
    <location>
        <begin position="494"/>
        <end position="526"/>
    </location>
</feature>
<evidence type="ECO:0000256" key="3">
    <source>
        <dbReference type="PROSITE-ProRule" id="PRU00023"/>
    </source>
</evidence>
<gene>
    <name evidence="5" type="ORF">CRE_15143</name>
</gene>
<dbReference type="Pfam" id="PF12796">
    <property type="entry name" value="Ank_2"/>
    <property type="match status" value="2"/>
</dbReference>
<keyword evidence="6" id="KW-1185">Reference proteome</keyword>
<dbReference type="HOGENOM" id="CLU_361173_0_0_1"/>
<keyword evidence="1" id="KW-0677">Repeat</keyword>
<dbReference type="InterPro" id="IPR036770">
    <property type="entry name" value="Ankyrin_rpt-contain_sf"/>
</dbReference>
<proteinExistence type="predicted"/>
<organism evidence="6">
    <name type="scientific">Caenorhabditis remanei</name>
    <name type="common">Caenorhabditis vulgaris</name>
    <dbReference type="NCBI Taxonomy" id="31234"/>
    <lineage>
        <taxon>Eukaryota</taxon>
        <taxon>Metazoa</taxon>
        <taxon>Ecdysozoa</taxon>
        <taxon>Nematoda</taxon>
        <taxon>Chromadorea</taxon>
        <taxon>Rhabditida</taxon>
        <taxon>Rhabditina</taxon>
        <taxon>Rhabditomorpha</taxon>
        <taxon>Rhabditoidea</taxon>
        <taxon>Rhabditidae</taxon>
        <taxon>Peloderinae</taxon>
        <taxon>Caenorhabditis</taxon>
    </lineage>
</organism>